<keyword evidence="2" id="KW-1185">Reference proteome</keyword>
<dbReference type="Gene3D" id="3.40.50.1110">
    <property type="entry name" value="SGNH hydrolase"/>
    <property type="match status" value="1"/>
</dbReference>
<dbReference type="SUPFAM" id="SSF56784">
    <property type="entry name" value="HAD-like"/>
    <property type="match status" value="1"/>
</dbReference>
<evidence type="ECO:0000313" key="2">
    <source>
        <dbReference type="Proteomes" id="UP000053127"/>
    </source>
</evidence>
<organism evidence="1 2">
    <name type="scientific">Streptomyces yokosukanensis</name>
    <dbReference type="NCBI Taxonomy" id="67386"/>
    <lineage>
        <taxon>Bacteria</taxon>
        <taxon>Bacillati</taxon>
        <taxon>Actinomycetota</taxon>
        <taxon>Actinomycetes</taxon>
        <taxon>Kitasatosporales</taxon>
        <taxon>Streptomycetaceae</taxon>
        <taxon>Streptomyces</taxon>
    </lineage>
</organism>
<sequence>MSEARNPGIALAATFTSDGLRDAMARRLRESGRDVQAAPYGQLVEPMLDPGSVLLTHTGVNVVLLRAEDLYRGTADPSAGDRLLDELLSVLSGAPTRSAATWLVALTPASPGALADPVAARWIEAASRRITEAVDPLPGMHLVSLDDLTDRYEIPETHDEYADRIAHLPYTEEYFDALADWLVRLAATTWHRPRKVVVLDCDNTLWAGVCGEDGPLGVEIGPGRRKVQEFMLDQRARGKLLCLCSRNEEADVQAVFAENPDMVLTTADVTAHRIGWQPKAQYLSELSQELGLALNSFVFVDDDAVECASVRAALPEVAVVELTRDADAAPRQLAHETAFDQLTVTDEDRLRADWYGAEPERRALERSVADYEEFLARCAIEVTMAQLTDSTLDRAAQLTSRTTQFTLAGSAFTVPELRLLLDDGGQGWTVRVRDAFGDYGTVGLVLARADGDVLDVPVFLLSCRVLNRRVETRMLRMLCAKARAAGCSTLRLPYRPTRRNAPARQFLQQLSGSAIGAEDAPGAVDVRVADWADAPVAAAP</sequence>
<dbReference type="Proteomes" id="UP000053127">
    <property type="component" value="Unassembled WGS sequence"/>
</dbReference>
<dbReference type="Gene3D" id="3.40.50.1000">
    <property type="entry name" value="HAD superfamily/HAD-like"/>
    <property type="match status" value="1"/>
</dbReference>
<dbReference type="InterPro" id="IPR036514">
    <property type="entry name" value="SGNH_hydro_sf"/>
</dbReference>
<gene>
    <name evidence="1" type="ORF">AQI95_42920</name>
</gene>
<evidence type="ECO:0000313" key="1">
    <source>
        <dbReference type="EMBL" id="KUM95982.1"/>
    </source>
</evidence>
<dbReference type="RefSeq" id="WP_067136792.1">
    <property type="nucleotide sequence ID" value="NZ_KQ948246.1"/>
</dbReference>
<dbReference type="InterPro" id="IPR036412">
    <property type="entry name" value="HAD-like_sf"/>
</dbReference>
<protein>
    <recommendedName>
        <fullName evidence="3">FkbH-like protein</fullName>
    </recommendedName>
</protein>
<dbReference type="NCBIfam" id="TIGR01681">
    <property type="entry name" value="HAD-SF-IIIC"/>
    <property type="match status" value="1"/>
</dbReference>
<dbReference type="EMBL" id="LMWN01000104">
    <property type="protein sequence ID" value="KUM95982.1"/>
    <property type="molecule type" value="Genomic_DNA"/>
</dbReference>
<accession>A0A101NMZ8</accession>
<comment type="caution">
    <text evidence="1">The sequence shown here is derived from an EMBL/GenBank/DDBJ whole genome shotgun (WGS) entry which is preliminary data.</text>
</comment>
<evidence type="ECO:0008006" key="3">
    <source>
        <dbReference type="Google" id="ProtNLM"/>
    </source>
</evidence>
<dbReference type="AlphaFoldDB" id="A0A101NMZ8"/>
<dbReference type="NCBIfam" id="TIGR01686">
    <property type="entry name" value="FkbH"/>
    <property type="match status" value="1"/>
</dbReference>
<name>A0A101NMZ8_9ACTN</name>
<dbReference type="STRING" id="67386.AQI95_42920"/>
<dbReference type="InterPro" id="IPR010033">
    <property type="entry name" value="HAD_SF_ppase_IIIC"/>
</dbReference>
<dbReference type="InterPro" id="IPR023214">
    <property type="entry name" value="HAD_sf"/>
</dbReference>
<dbReference type="InterPro" id="IPR010037">
    <property type="entry name" value="FkbH_domain"/>
</dbReference>
<reference evidence="1 2" key="1">
    <citation type="submission" date="2015-10" db="EMBL/GenBank/DDBJ databases">
        <title>Draft genome sequence of Streptomyces yokosukanensis DSM 40224, type strain for the species Streptomyces yokosukanensis.</title>
        <authorList>
            <person name="Ruckert C."/>
            <person name="Winkler A."/>
            <person name="Kalinowski J."/>
            <person name="Kampfer P."/>
            <person name="Glaeser S."/>
        </authorList>
    </citation>
    <scope>NUCLEOTIDE SEQUENCE [LARGE SCALE GENOMIC DNA]</scope>
    <source>
        <strain evidence="1 2">DSM 40224</strain>
    </source>
</reference>
<dbReference type="OrthoDB" id="323926at2"/>
<proteinExistence type="predicted"/>